<dbReference type="Ensembl" id="ENSDLAT00005074200.1">
    <property type="protein sequence ID" value="ENSDLAP00005074603.1"/>
    <property type="gene ID" value="ENSDLAG00005034684.1"/>
</dbReference>
<dbReference type="Proteomes" id="UP000694389">
    <property type="component" value="Unassembled WGS sequence"/>
</dbReference>
<organism evidence="1 2">
    <name type="scientific">Dicentrarchus labrax</name>
    <name type="common">European seabass</name>
    <name type="synonym">Morone labrax</name>
    <dbReference type="NCBI Taxonomy" id="13489"/>
    <lineage>
        <taxon>Eukaryota</taxon>
        <taxon>Metazoa</taxon>
        <taxon>Chordata</taxon>
        <taxon>Craniata</taxon>
        <taxon>Vertebrata</taxon>
        <taxon>Euteleostomi</taxon>
        <taxon>Actinopterygii</taxon>
        <taxon>Neopterygii</taxon>
        <taxon>Teleostei</taxon>
        <taxon>Neoteleostei</taxon>
        <taxon>Acanthomorphata</taxon>
        <taxon>Eupercaria</taxon>
        <taxon>Moronidae</taxon>
        <taxon>Dicentrarchus</taxon>
    </lineage>
</organism>
<dbReference type="Gene3D" id="2.80.10.50">
    <property type="match status" value="1"/>
</dbReference>
<reference evidence="1" key="1">
    <citation type="submission" date="2025-08" db="UniProtKB">
        <authorList>
            <consortium name="Ensembl"/>
        </authorList>
    </citation>
    <scope>IDENTIFICATION</scope>
</reference>
<evidence type="ECO:0000313" key="1">
    <source>
        <dbReference type="Ensembl" id="ENSDLAP00005074603.1"/>
    </source>
</evidence>
<keyword evidence="2" id="KW-1185">Reference proteome</keyword>
<sequence>MATNCYSHLKFFSVCNDGFYFEAPATDVHEDHFKASVCQSQQYLIQSNENQFVIVTEKQFLAEERSDEQHQTDNIFNIKIYNSDCTDGQEYNGIAVMIYAKDKNGKKLMVYHSDDEVRPEPMDLPENIDGNEHRALFYMEKLSAMKYNLRSSCCRDKFLAFKEMVVDNCTLYKLVLRCKESVDEPCEINLVKV</sequence>
<evidence type="ECO:0000313" key="2">
    <source>
        <dbReference type="Proteomes" id="UP000694389"/>
    </source>
</evidence>
<dbReference type="InterPro" id="IPR008996">
    <property type="entry name" value="IL1/FGF"/>
</dbReference>
<dbReference type="GeneTree" id="ENSGT00940000171313"/>
<dbReference type="SUPFAM" id="SSF50353">
    <property type="entry name" value="Cytokine"/>
    <property type="match status" value="1"/>
</dbReference>
<reference evidence="1" key="2">
    <citation type="submission" date="2025-09" db="UniProtKB">
        <authorList>
            <consortium name="Ensembl"/>
        </authorList>
    </citation>
    <scope>IDENTIFICATION</scope>
</reference>
<dbReference type="AlphaFoldDB" id="A0A8P4KG55"/>
<protein>
    <recommendedName>
        <fullName evidence="3">Interleukin-18</fullName>
    </recommendedName>
</protein>
<accession>A0A8P4KG55</accession>
<dbReference type="CDD" id="cd23298">
    <property type="entry name" value="beta-trefoil_IL18"/>
    <property type="match status" value="1"/>
</dbReference>
<name>A0A8P4KG55_DICLA</name>
<evidence type="ECO:0008006" key="3">
    <source>
        <dbReference type="Google" id="ProtNLM"/>
    </source>
</evidence>
<proteinExistence type="predicted"/>